<comment type="caution">
    <text evidence="3">The sequence shown here is derived from an EMBL/GenBank/DDBJ whole genome shotgun (WGS) entry which is preliminary data.</text>
</comment>
<keyword evidence="4" id="KW-1185">Reference proteome</keyword>
<dbReference type="InterPro" id="IPR036312">
    <property type="entry name" value="Bifun_inhib/LTP/seed_sf"/>
</dbReference>
<dbReference type="InterPro" id="IPR016140">
    <property type="entry name" value="Bifunc_inhib/LTP/seed_store"/>
</dbReference>
<dbReference type="Pfam" id="PF14368">
    <property type="entry name" value="LTP_2"/>
    <property type="match status" value="1"/>
</dbReference>
<dbReference type="Proteomes" id="UP000436088">
    <property type="component" value="Unassembled WGS sequence"/>
</dbReference>
<proteinExistence type="predicted"/>
<reference evidence="3" key="1">
    <citation type="submission" date="2019-09" db="EMBL/GenBank/DDBJ databases">
        <title>Draft genome information of white flower Hibiscus syriacus.</title>
        <authorList>
            <person name="Kim Y.-M."/>
        </authorList>
    </citation>
    <scope>NUCLEOTIDE SEQUENCE [LARGE SCALE GENOMIC DNA]</scope>
    <source>
        <strain evidence="3">YM2019G1</strain>
    </source>
</reference>
<dbReference type="PANTHER" id="PTHR33286:SF1">
    <property type="entry name" value="OS01G0800600 PROTEIN"/>
    <property type="match status" value="1"/>
</dbReference>
<evidence type="ECO:0000256" key="1">
    <source>
        <dbReference type="SAM" id="SignalP"/>
    </source>
</evidence>
<name>A0A6A3B7W0_HIBSY</name>
<feature type="signal peptide" evidence="1">
    <location>
        <begin position="1"/>
        <end position="28"/>
    </location>
</feature>
<accession>A0A6A3B7W0</accession>
<sequence length="107" mass="11286">MASSSFGFLSLMLVVVGTLLGEYNGVSAQCETSIPSLVSQCSEYIRVPGPEIPPSTDCCDVVKSVDIPCICKYVTPEIEKLVSMEKVVFVATACGLTLQPGMKCGST</sequence>
<dbReference type="CDD" id="cd04660">
    <property type="entry name" value="nsLTP_like"/>
    <property type="match status" value="1"/>
</dbReference>
<feature type="domain" description="Bifunctional inhibitor/plant lipid transfer protein/seed storage helical" evidence="2">
    <location>
        <begin position="30"/>
        <end position="104"/>
    </location>
</feature>
<gene>
    <name evidence="3" type="ORF">F3Y22_tig00110295pilonHSYRG00031</name>
</gene>
<protein>
    <submittedName>
        <fullName evidence="3">Bifunctional inhibitor/lipid-transfer protein/seed storage 2S albumin superfamily protein</fullName>
    </submittedName>
</protein>
<dbReference type="SUPFAM" id="SSF47699">
    <property type="entry name" value="Bifunctional inhibitor/lipid-transfer protein/seed storage 2S albumin"/>
    <property type="match status" value="1"/>
</dbReference>
<feature type="chain" id="PRO_5025589427" evidence="1">
    <location>
        <begin position="29"/>
        <end position="107"/>
    </location>
</feature>
<dbReference type="InterPro" id="IPR044741">
    <property type="entry name" value="NsLTP-like"/>
</dbReference>
<organism evidence="3 4">
    <name type="scientific">Hibiscus syriacus</name>
    <name type="common">Rose of Sharon</name>
    <dbReference type="NCBI Taxonomy" id="106335"/>
    <lineage>
        <taxon>Eukaryota</taxon>
        <taxon>Viridiplantae</taxon>
        <taxon>Streptophyta</taxon>
        <taxon>Embryophyta</taxon>
        <taxon>Tracheophyta</taxon>
        <taxon>Spermatophyta</taxon>
        <taxon>Magnoliopsida</taxon>
        <taxon>eudicotyledons</taxon>
        <taxon>Gunneridae</taxon>
        <taxon>Pentapetalae</taxon>
        <taxon>rosids</taxon>
        <taxon>malvids</taxon>
        <taxon>Malvales</taxon>
        <taxon>Malvaceae</taxon>
        <taxon>Malvoideae</taxon>
        <taxon>Hibiscus</taxon>
    </lineage>
</organism>
<dbReference type="PANTHER" id="PTHR33286">
    <property type="entry name" value="BIFUNCTIONAL INHIBITOR/LIPID-TRANSFER PROTEIN/SEED STORAGE 2S ALBUMIN SUPERFAMILY PROTEIN"/>
    <property type="match status" value="1"/>
</dbReference>
<keyword evidence="1" id="KW-0732">Signal</keyword>
<evidence type="ECO:0000259" key="2">
    <source>
        <dbReference type="SMART" id="SM00499"/>
    </source>
</evidence>
<dbReference type="SMART" id="SM00499">
    <property type="entry name" value="AAI"/>
    <property type="match status" value="1"/>
</dbReference>
<dbReference type="AlphaFoldDB" id="A0A6A3B7W0"/>
<evidence type="ECO:0000313" key="4">
    <source>
        <dbReference type="Proteomes" id="UP000436088"/>
    </source>
</evidence>
<dbReference type="EMBL" id="VEPZ02000916">
    <property type="protein sequence ID" value="KAE8711355.1"/>
    <property type="molecule type" value="Genomic_DNA"/>
</dbReference>
<evidence type="ECO:0000313" key="3">
    <source>
        <dbReference type="EMBL" id="KAE8711355.1"/>
    </source>
</evidence>
<dbReference type="Gene3D" id="1.10.110.10">
    <property type="entry name" value="Plant lipid-transfer and hydrophobic proteins"/>
    <property type="match status" value="1"/>
</dbReference>